<dbReference type="Proteomes" id="UP000199111">
    <property type="component" value="Unassembled WGS sequence"/>
</dbReference>
<feature type="region of interest" description="Disordered" evidence="1">
    <location>
        <begin position="32"/>
        <end position="53"/>
    </location>
</feature>
<proteinExistence type="predicted"/>
<dbReference type="RefSeq" id="WP_093888175.1">
    <property type="nucleotide sequence ID" value="NZ_FOQY01000011.1"/>
</dbReference>
<keyword evidence="3" id="KW-1185">Reference proteome</keyword>
<name>A0A1I3THF6_9ACTN</name>
<protein>
    <submittedName>
        <fullName evidence="2">Uncharacterized protein</fullName>
    </submittedName>
</protein>
<dbReference type="AlphaFoldDB" id="A0A1I3THF6"/>
<evidence type="ECO:0000313" key="2">
    <source>
        <dbReference type="EMBL" id="SFJ69962.1"/>
    </source>
</evidence>
<accession>A0A1I3THF6</accession>
<dbReference type="EMBL" id="FOQY01000011">
    <property type="protein sequence ID" value="SFJ69962.1"/>
    <property type="molecule type" value="Genomic_DNA"/>
</dbReference>
<evidence type="ECO:0000256" key="1">
    <source>
        <dbReference type="SAM" id="MobiDB-lite"/>
    </source>
</evidence>
<reference evidence="3" key="1">
    <citation type="submission" date="2016-10" db="EMBL/GenBank/DDBJ databases">
        <authorList>
            <person name="Varghese N."/>
            <person name="Submissions S."/>
        </authorList>
    </citation>
    <scope>NUCLEOTIDE SEQUENCE [LARGE SCALE GENOMIC DNA]</scope>
    <source>
        <strain evidence="3">CGMCC 4.2126</strain>
    </source>
</reference>
<gene>
    <name evidence="2" type="ORF">SAMN05216275_111114</name>
</gene>
<organism evidence="2 3">
    <name type="scientific">Streptosporangium canum</name>
    <dbReference type="NCBI Taxonomy" id="324952"/>
    <lineage>
        <taxon>Bacteria</taxon>
        <taxon>Bacillati</taxon>
        <taxon>Actinomycetota</taxon>
        <taxon>Actinomycetes</taxon>
        <taxon>Streptosporangiales</taxon>
        <taxon>Streptosporangiaceae</taxon>
        <taxon>Streptosporangium</taxon>
    </lineage>
</organism>
<dbReference type="GeneID" id="96299400"/>
<sequence length="134" mass="13763">MRSSTQRSICSLFASYSAAVIAARAYGEIGDGGDDLARKPDSSLAGDDPPLTGEGVRALAGGLPRMFALVQETGEDGEEIVVEVVAYGLALPCGTAATVGVVNGFGRWTSARSAASRLRSNLVWLGDDGGWPSS</sequence>
<evidence type="ECO:0000313" key="3">
    <source>
        <dbReference type="Proteomes" id="UP000199111"/>
    </source>
</evidence>